<evidence type="ECO:0000313" key="2">
    <source>
        <dbReference type="EMBL" id="MDQ0112512.1"/>
    </source>
</evidence>
<organism evidence="2 3">
    <name type="scientific">Paenibacillus harenae</name>
    <dbReference type="NCBI Taxonomy" id="306543"/>
    <lineage>
        <taxon>Bacteria</taxon>
        <taxon>Bacillati</taxon>
        <taxon>Bacillota</taxon>
        <taxon>Bacilli</taxon>
        <taxon>Bacillales</taxon>
        <taxon>Paenibacillaceae</taxon>
        <taxon>Paenibacillus</taxon>
    </lineage>
</organism>
<reference evidence="2 3" key="1">
    <citation type="submission" date="2023-07" db="EMBL/GenBank/DDBJ databases">
        <title>Sorghum-associated microbial communities from plants grown in Nebraska, USA.</title>
        <authorList>
            <person name="Schachtman D."/>
        </authorList>
    </citation>
    <scope>NUCLEOTIDE SEQUENCE [LARGE SCALE GENOMIC DNA]</scope>
    <source>
        <strain evidence="2 3">CC482</strain>
    </source>
</reference>
<name>A0ABT9TZS4_PAEHA</name>
<comment type="caution">
    <text evidence="2">The sequence shown here is derived from an EMBL/GenBank/DDBJ whole genome shotgun (WGS) entry which is preliminary data.</text>
</comment>
<gene>
    <name evidence="2" type="ORF">J2T15_001947</name>
</gene>
<evidence type="ECO:0000313" key="3">
    <source>
        <dbReference type="Proteomes" id="UP001229346"/>
    </source>
</evidence>
<proteinExistence type="predicted"/>
<dbReference type="Proteomes" id="UP001229346">
    <property type="component" value="Unassembled WGS sequence"/>
</dbReference>
<sequence length="131" mass="15229">MWEAADDAVIAEPAPVPKIRAKRPLPVPPPRRKGPDASILRPNREGIIKMRGQTDKGRRWYQETDLETVTVLVREFAAVVVNPHMIRRIYSSKMFRCPSAGFTYEVLIRFKRRTNLCRDENLRFARCITLH</sequence>
<keyword evidence="3" id="KW-1185">Reference proteome</keyword>
<accession>A0ABT9TZS4</accession>
<feature type="region of interest" description="Disordered" evidence="1">
    <location>
        <begin position="20"/>
        <end position="40"/>
    </location>
</feature>
<dbReference type="EMBL" id="JAUSSU010000003">
    <property type="protein sequence ID" value="MDQ0112512.1"/>
    <property type="molecule type" value="Genomic_DNA"/>
</dbReference>
<evidence type="ECO:0008006" key="4">
    <source>
        <dbReference type="Google" id="ProtNLM"/>
    </source>
</evidence>
<evidence type="ECO:0000256" key="1">
    <source>
        <dbReference type="SAM" id="MobiDB-lite"/>
    </source>
</evidence>
<protein>
    <recommendedName>
        <fullName evidence="4">HTH merR-type domain-containing protein</fullName>
    </recommendedName>
</protein>